<dbReference type="GO" id="GO:0046872">
    <property type="term" value="F:metal ion binding"/>
    <property type="evidence" value="ECO:0007669"/>
    <property type="project" value="InterPro"/>
</dbReference>
<name>A0A7K2INS7_9ACTN</name>
<accession>A0A7K2INS7</accession>
<gene>
    <name evidence="3" type="primary">tgmB</name>
    <name evidence="3" type="ORF">GTW20_03935</name>
</gene>
<dbReference type="GO" id="GO:0005524">
    <property type="term" value="F:ATP binding"/>
    <property type="evidence" value="ECO:0007669"/>
    <property type="project" value="UniProtKB-UniRule"/>
</dbReference>
<dbReference type="PANTHER" id="PTHR21621:SF0">
    <property type="entry name" value="BETA-CITRYLGLUTAMATE SYNTHASE B-RELATED"/>
    <property type="match status" value="1"/>
</dbReference>
<dbReference type="InterPro" id="IPR048936">
    <property type="entry name" value="MvdD-like_ATPgrasp"/>
</dbReference>
<dbReference type="AlphaFoldDB" id="A0A7K2INS7"/>
<dbReference type="GO" id="GO:0005737">
    <property type="term" value="C:cytoplasm"/>
    <property type="evidence" value="ECO:0007669"/>
    <property type="project" value="TreeGrafter"/>
</dbReference>
<dbReference type="GO" id="GO:0009432">
    <property type="term" value="P:SOS response"/>
    <property type="evidence" value="ECO:0007669"/>
    <property type="project" value="TreeGrafter"/>
</dbReference>
<feature type="domain" description="ATP-grasp" evidence="2">
    <location>
        <begin position="135"/>
        <end position="322"/>
    </location>
</feature>
<evidence type="ECO:0000259" key="2">
    <source>
        <dbReference type="PROSITE" id="PS50975"/>
    </source>
</evidence>
<evidence type="ECO:0000256" key="1">
    <source>
        <dbReference type="PROSITE-ProRule" id="PRU00409"/>
    </source>
</evidence>
<dbReference type="EMBL" id="WWHY01000001">
    <property type="protein sequence ID" value="MYR31435.1"/>
    <property type="molecule type" value="Genomic_DNA"/>
</dbReference>
<comment type="caution">
    <text evidence="3">The sequence shown here is derived from an EMBL/GenBank/DDBJ whole genome shotgun (WGS) entry which is preliminary data.</text>
</comment>
<dbReference type="PROSITE" id="PS50975">
    <property type="entry name" value="ATP_GRASP"/>
    <property type="match status" value="1"/>
</dbReference>
<evidence type="ECO:0000313" key="3">
    <source>
        <dbReference type="EMBL" id="MYR31435.1"/>
    </source>
</evidence>
<dbReference type="GO" id="GO:0018169">
    <property type="term" value="F:ribosomal S6-glutamic acid ligase activity"/>
    <property type="evidence" value="ECO:0007669"/>
    <property type="project" value="TreeGrafter"/>
</dbReference>
<dbReference type="PANTHER" id="PTHR21621">
    <property type="entry name" value="RIBOSOMAL PROTEIN S6 MODIFICATION PROTEIN"/>
    <property type="match status" value="1"/>
</dbReference>
<evidence type="ECO:0000313" key="4">
    <source>
        <dbReference type="Proteomes" id="UP000467124"/>
    </source>
</evidence>
<protein>
    <submittedName>
        <fullName evidence="3">ATP-grasp ribosomal peptide maturase</fullName>
    </submittedName>
</protein>
<dbReference type="Proteomes" id="UP000467124">
    <property type="component" value="Unassembled WGS sequence"/>
</dbReference>
<sequence>MATHIEQGAVLVLTNDEDGTADLVVHHLQERKVPVVRMDPGDFPLAMTIEAELGDDTWKGAVHDALRGVDLGSVRSVYYRRPGQFTLPAGMSGPERRWAYREARMGFGGVLLALGGLWINRPERMSAAEYKPVQLTTAVRCGLMVPRTIVGNDPGHIADWVRGLAGPVIYKPFGGAVHVEEGRTRIVYANQIEDLDELRDPALAATAHCFQEWADKDHEARVVIVGDELFAVAIHTDSEAGRIDWRSDYASHRYEVVAIPADVQEGLKRYMKTFGLVYGAADFVISPQGDWTLLEVNPNGEWGWLAESCALPIARSLGALLERGNE</sequence>
<organism evidence="3 4">
    <name type="scientific">Nocardiopsis alba</name>
    <dbReference type="NCBI Taxonomy" id="53437"/>
    <lineage>
        <taxon>Bacteria</taxon>
        <taxon>Bacillati</taxon>
        <taxon>Actinomycetota</taxon>
        <taxon>Actinomycetes</taxon>
        <taxon>Streptosporangiales</taxon>
        <taxon>Nocardiopsidaceae</taxon>
        <taxon>Nocardiopsis</taxon>
    </lineage>
</organism>
<dbReference type="Pfam" id="PF21068">
    <property type="entry name" value="ATPgraspMvdD"/>
    <property type="match status" value="1"/>
</dbReference>
<keyword evidence="1" id="KW-0067">ATP-binding</keyword>
<keyword evidence="1" id="KW-0547">Nucleotide-binding</keyword>
<dbReference type="NCBIfam" id="TIGR04187">
    <property type="entry name" value="GRASP_SAV_5884"/>
    <property type="match status" value="1"/>
</dbReference>
<dbReference type="RefSeq" id="WP_161110274.1">
    <property type="nucleotide sequence ID" value="NZ_WWHY01000001.1"/>
</dbReference>
<dbReference type="SUPFAM" id="SSF56059">
    <property type="entry name" value="Glutathione synthetase ATP-binding domain-like"/>
    <property type="match status" value="1"/>
</dbReference>
<dbReference type="InterPro" id="IPR026449">
    <property type="entry name" value="GRASP_SAV_5884"/>
</dbReference>
<dbReference type="InterPro" id="IPR011761">
    <property type="entry name" value="ATP-grasp"/>
</dbReference>
<reference evidence="3 4" key="1">
    <citation type="journal article" date="2019" name="Nat. Commun.">
        <title>The antimicrobial potential of Streptomyces from insect microbiomes.</title>
        <authorList>
            <person name="Chevrette M.G."/>
            <person name="Carlson C.M."/>
            <person name="Ortega H.E."/>
            <person name="Thomas C."/>
            <person name="Ananiev G.E."/>
            <person name="Barns K.J."/>
            <person name="Book A.J."/>
            <person name="Cagnazzo J."/>
            <person name="Carlos C."/>
            <person name="Flanigan W."/>
            <person name="Grubbs K.J."/>
            <person name="Horn H.A."/>
            <person name="Hoffmann F.M."/>
            <person name="Klassen J.L."/>
            <person name="Knack J.J."/>
            <person name="Lewin G.R."/>
            <person name="McDonald B.R."/>
            <person name="Muller L."/>
            <person name="Melo W.G.P."/>
            <person name="Pinto-Tomas A.A."/>
            <person name="Schmitz A."/>
            <person name="Wendt-Pienkowski E."/>
            <person name="Wildman S."/>
            <person name="Zhao M."/>
            <person name="Zhang F."/>
            <person name="Bugni T.S."/>
            <person name="Andes D.R."/>
            <person name="Pupo M.T."/>
            <person name="Currie C.R."/>
        </authorList>
    </citation>
    <scope>NUCLEOTIDE SEQUENCE [LARGE SCALE GENOMIC DNA]</scope>
    <source>
        <strain evidence="3 4">SID5840</strain>
    </source>
</reference>
<proteinExistence type="predicted"/>
<dbReference type="Gene3D" id="3.30.470.20">
    <property type="entry name" value="ATP-grasp fold, B domain"/>
    <property type="match status" value="1"/>
</dbReference>